<evidence type="ECO:0000313" key="3">
    <source>
        <dbReference type="Proteomes" id="UP001530293"/>
    </source>
</evidence>
<accession>A0ABD3N5P9</accession>
<dbReference type="AlphaFoldDB" id="A0ABD3N5P9"/>
<dbReference type="SUPFAM" id="SSF53474">
    <property type="entry name" value="alpha/beta-Hydrolases"/>
    <property type="match status" value="1"/>
</dbReference>
<organism evidence="2 3">
    <name type="scientific">Discostella pseudostelligera</name>
    <dbReference type="NCBI Taxonomy" id="259834"/>
    <lineage>
        <taxon>Eukaryota</taxon>
        <taxon>Sar</taxon>
        <taxon>Stramenopiles</taxon>
        <taxon>Ochrophyta</taxon>
        <taxon>Bacillariophyta</taxon>
        <taxon>Coscinodiscophyceae</taxon>
        <taxon>Thalassiosirophycidae</taxon>
        <taxon>Stephanodiscales</taxon>
        <taxon>Stephanodiscaceae</taxon>
        <taxon>Discostella</taxon>
    </lineage>
</organism>
<evidence type="ECO:0000313" key="2">
    <source>
        <dbReference type="EMBL" id="KAL3770969.1"/>
    </source>
</evidence>
<keyword evidence="3" id="KW-1185">Reference proteome</keyword>
<feature type="compositionally biased region" description="Polar residues" evidence="1">
    <location>
        <begin position="233"/>
        <end position="245"/>
    </location>
</feature>
<reference evidence="2 3" key="1">
    <citation type="submission" date="2024-10" db="EMBL/GenBank/DDBJ databases">
        <title>Updated reference genomes for cyclostephanoid diatoms.</title>
        <authorList>
            <person name="Roberts W.R."/>
            <person name="Alverson A.J."/>
        </authorList>
    </citation>
    <scope>NUCLEOTIDE SEQUENCE [LARGE SCALE GENOMIC DNA]</scope>
    <source>
        <strain evidence="2 3">AJA232-27</strain>
    </source>
</reference>
<dbReference type="Proteomes" id="UP001530293">
    <property type="component" value="Unassembled WGS sequence"/>
</dbReference>
<feature type="region of interest" description="Disordered" evidence="1">
    <location>
        <begin position="210"/>
        <end position="260"/>
    </location>
</feature>
<evidence type="ECO:0008006" key="4">
    <source>
        <dbReference type="Google" id="ProtNLM"/>
    </source>
</evidence>
<gene>
    <name evidence="2" type="ORF">ACHAWU_005298</name>
</gene>
<dbReference type="InterPro" id="IPR029058">
    <property type="entry name" value="AB_hydrolase_fold"/>
</dbReference>
<dbReference type="EMBL" id="JALLBG020000033">
    <property type="protein sequence ID" value="KAL3770969.1"/>
    <property type="molecule type" value="Genomic_DNA"/>
</dbReference>
<dbReference type="InterPro" id="IPR003386">
    <property type="entry name" value="LACT/PDAT_acylTrfase"/>
</dbReference>
<name>A0ABD3N5P9_9STRA</name>
<evidence type="ECO:0000256" key="1">
    <source>
        <dbReference type="SAM" id="MobiDB-lite"/>
    </source>
</evidence>
<feature type="region of interest" description="Disordered" evidence="1">
    <location>
        <begin position="776"/>
        <end position="798"/>
    </location>
</feature>
<feature type="compositionally biased region" description="Low complexity" evidence="1">
    <location>
        <begin position="20"/>
        <end position="34"/>
    </location>
</feature>
<comment type="caution">
    <text evidence="2">The sequence shown here is derived from an EMBL/GenBank/DDBJ whole genome shotgun (WGS) entry which is preliminary data.</text>
</comment>
<sequence length="859" mass="93821">MNNPDSTKPTSSSVQLDGFAPATGSGAGSSSVAAIASSAAAPAPSAAGASTSVEDYDLSEETVLRPLSDVGLNFEPITLPQIQLRLKNLLEQLPKDLPTVPPNDISDSSSTNGDLLYTAIKSFASTLQITIEEYNLLISLVSSATYRWGVDRSGASQQNLAVMSAELQQCQDVISNVVSARLSNVLCPAVDVLIGEVEVLTGDDAVGDSSGGPVIIEEQPSTNENKGNGNGNTASLSNTRRTNNIIDGGTSKSHETSKRPRVTLLGLDDLLNLERSGIVGLGSDFNRDTSDQDADIPSRLNYNQLHADDMIEDSIYDPFSADISCIEENNEEDGGSGANCWRPPDSTVEEEIIQVSSDCEDSTSMSAGLETLAWGYGGIDPDDGIHEGKREVEQNNSAGGIGETKTTEHKEQQCKASTEVLVSPKIEKDVASRQCEATKSKFVDKHWGSDVNILKMRDQLRGRRGKYWNMEDTVEAPSRESKTVPSSEIESGKKKPGSTAKDRRPPVFLMPGLASTRLVSWKHKPCPQNPLLSDIKMLDYVWLNMNLLLQMATIDARCWNECMTLGKYQSDYDGADDGDNDEVSKARGCKLRPDEGLDSISSLAPGSISSNFLVGGTNTVYAWLIQWLADNLGYDVTSIVALPYDWRLSPEKMESRDGFLTLTRRKIEAAVESNGQPGIMVAHSMGNNVFRYFLEWLRVQMREEAYERFVEHAELTTSVQPTTRAAGWGPILWRRRTFRRLTNNAEGDADMLGTAENEILDDSSLHHLEGLFEVKEHPAPSSLQQNNDGEETGLDESTDRKFPQLYELAKVEGDMNWIAWLDKHIWTYVGLAAPLLGAPGPLRSVLSGENMGLPFTHEE</sequence>
<feature type="region of interest" description="Disordered" evidence="1">
    <location>
        <begin position="393"/>
        <end position="416"/>
    </location>
</feature>
<dbReference type="Pfam" id="PF02450">
    <property type="entry name" value="LCAT"/>
    <property type="match status" value="2"/>
</dbReference>
<feature type="region of interest" description="Disordered" evidence="1">
    <location>
        <begin position="1"/>
        <end position="34"/>
    </location>
</feature>
<feature type="region of interest" description="Disordered" evidence="1">
    <location>
        <begin position="472"/>
        <end position="506"/>
    </location>
</feature>
<protein>
    <recommendedName>
        <fullName evidence="4">Phospholipid:diacylglycerol acyltransferase</fullName>
    </recommendedName>
</protein>
<feature type="compositionally biased region" description="Polar residues" evidence="1">
    <location>
        <begin position="1"/>
        <end position="15"/>
    </location>
</feature>
<proteinExistence type="predicted"/>
<dbReference type="PANTHER" id="PTHR11440">
    <property type="entry name" value="LECITHIN-CHOLESTEROL ACYLTRANSFERASE-RELATED"/>
    <property type="match status" value="1"/>
</dbReference>
<dbReference type="Gene3D" id="3.40.50.1820">
    <property type="entry name" value="alpha/beta hydrolase"/>
    <property type="match status" value="1"/>
</dbReference>